<dbReference type="KEGG" id="ncb:C0V82_16415"/>
<keyword evidence="4 6" id="KW-1133">Transmembrane helix</keyword>
<keyword evidence="3 6" id="KW-0812">Transmembrane</keyword>
<organism evidence="8 9">
    <name type="scientific">Niveispirillum cyanobacteriorum</name>
    <dbReference type="NCBI Taxonomy" id="1612173"/>
    <lineage>
        <taxon>Bacteria</taxon>
        <taxon>Pseudomonadati</taxon>
        <taxon>Pseudomonadota</taxon>
        <taxon>Alphaproteobacteria</taxon>
        <taxon>Rhodospirillales</taxon>
        <taxon>Azospirillaceae</taxon>
        <taxon>Niveispirillum</taxon>
    </lineage>
</organism>
<keyword evidence="9" id="KW-1185">Reference proteome</keyword>
<dbReference type="Gene3D" id="1.20.950.20">
    <property type="entry name" value="Transmembrane di-heme cytochromes, Chain C"/>
    <property type="match status" value="1"/>
</dbReference>
<evidence type="ECO:0000256" key="4">
    <source>
        <dbReference type="ARBA" id="ARBA00022989"/>
    </source>
</evidence>
<evidence type="ECO:0000259" key="7">
    <source>
        <dbReference type="Pfam" id="PF01292"/>
    </source>
</evidence>
<reference evidence="8 9" key="1">
    <citation type="submission" date="2017-12" db="EMBL/GenBank/DDBJ databases">
        <title>Genomes of bacteria within cyanobacterial aggregates.</title>
        <authorList>
            <person name="Cai H."/>
        </authorList>
    </citation>
    <scope>NUCLEOTIDE SEQUENCE [LARGE SCALE GENOMIC DNA]</scope>
    <source>
        <strain evidence="8 9">TH16</strain>
    </source>
</reference>
<evidence type="ECO:0000256" key="6">
    <source>
        <dbReference type="SAM" id="Phobius"/>
    </source>
</evidence>
<dbReference type="OrthoDB" id="196472at2"/>
<evidence type="ECO:0000256" key="1">
    <source>
        <dbReference type="ARBA" id="ARBA00004651"/>
    </source>
</evidence>
<gene>
    <name evidence="8" type="ORF">C0V82_16415</name>
</gene>
<dbReference type="Pfam" id="PF01292">
    <property type="entry name" value="Ni_hydr_CYTB"/>
    <property type="match status" value="1"/>
</dbReference>
<evidence type="ECO:0000313" key="8">
    <source>
        <dbReference type="EMBL" id="AUN32819.1"/>
    </source>
</evidence>
<dbReference type="GO" id="GO:0022904">
    <property type="term" value="P:respiratory electron transport chain"/>
    <property type="evidence" value="ECO:0007669"/>
    <property type="project" value="InterPro"/>
</dbReference>
<dbReference type="InterPro" id="IPR051542">
    <property type="entry name" value="Hydrogenase_cytochrome"/>
</dbReference>
<dbReference type="InterPro" id="IPR011577">
    <property type="entry name" value="Cyt_b561_bac/Ni-Hgenase"/>
</dbReference>
<dbReference type="Proteomes" id="UP000234752">
    <property type="component" value="Chromosome eg_2"/>
</dbReference>
<keyword evidence="2" id="KW-1003">Cell membrane</keyword>
<evidence type="ECO:0000256" key="2">
    <source>
        <dbReference type="ARBA" id="ARBA00022475"/>
    </source>
</evidence>
<evidence type="ECO:0000256" key="3">
    <source>
        <dbReference type="ARBA" id="ARBA00022692"/>
    </source>
</evidence>
<proteinExistence type="predicted"/>
<dbReference type="PANTHER" id="PTHR30485:SF2">
    <property type="entry name" value="BLL0597 PROTEIN"/>
    <property type="match status" value="1"/>
</dbReference>
<name>A0A2K9NIB6_9PROT</name>
<dbReference type="GO" id="GO:0009055">
    <property type="term" value="F:electron transfer activity"/>
    <property type="evidence" value="ECO:0007669"/>
    <property type="project" value="InterPro"/>
</dbReference>
<dbReference type="GO" id="GO:0020037">
    <property type="term" value="F:heme binding"/>
    <property type="evidence" value="ECO:0007669"/>
    <property type="project" value="TreeGrafter"/>
</dbReference>
<sequence>MTLPAGQGSSVPPSPGTVRVWDPLLRFIHWGIAAAFLTAWLSAEEVMAVHEAAGLTIIALVGLRALWGLIGSSHARFSDFAPSGAGLLAYMRTLVQRRANRYLGHNPAGGAMALTLWFALLGTAVLGLLTRYPVPALRPYGHFLEEAHEVLANGTLVLVGLHLAGVLVSSLLHRENLLLSMLTGRKRAE</sequence>
<dbReference type="GO" id="GO:0005886">
    <property type="term" value="C:plasma membrane"/>
    <property type="evidence" value="ECO:0007669"/>
    <property type="project" value="UniProtKB-SubCell"/>
</dbReference>
<evidence type="ECO:0000313" key="9">
    <source>
        <dbReference type="Proteomes" id="UP000234752"/>
    </source>
</evidence>
<dbReference type="EMBL" id="CP025612">
    <property type="protein sequence ID" value="AUN32819.1"/>
    <property type="molecule type" value="Genomic_DNA"/>
</dbReference>
<feature type="transmembrane region" description="Helical" evidence="6">
    <location>
        <begin position="150"/>
        <end position="172"/>
    </location>
</feature>
<dbReference type="InterPro" id="IPR016174">
    <property type="entry name" value="Di-haem_cyt_TM"/>
</dbReference>
<dbReference type="PANTHER" id="PTHR30485">
    <property type="entry name" value="NI/FE-HYDROGENASE 1 B-TYPE CYTOCHROME SUBUNIT"/>
    <property type="match status" value="1"/>
</dbReference>
<protein>
    <submittedName>
        <fullName evidence="8">Cytochrome B</fullName>
    </submittedName>
</protein>
<comment type="subcellular location">
    <subcellularLocation>
        <location evidence="1">Cell membrane</location>
        <topology evidence="1">Multi-pass membrane protein</topology>
    </subcellularLocation>
</comment>
<feature type="domain" description="Cytochrome b561 bacterial/Ni-hydrogenase" evidence="7">
    <location>
        <begin position="20"/>
        <end position="184"/>
    </location>
</feature>
<dbReference type="SUPFAM" id="SSF81342">
    <property type="entry name" value="Transmembrane di-heme cytochromes"/>
    <property type="match status" value="1"/>
</dbReference>
<evidence type="ECO:0000256" key="5">
    <source>
        <dbReference type="ARBA" id="ARBA00023136"/>
    </source>
</evidence>
<keyword evidence="5 6" id="KW-0472">Membrane</keyword>
<feature type="transmembrane region" description="Helical" evidence="6">
    <location>
        <begin position="107"/>
        <end position="130"/>
    </location>
</feature>
<accession>A0A2K9NIB6</accession>
<feature type="transmembrane region" description="Helical" evidence="6">
    <location>
        <begin position="52"/>
        <end position="70"/>
    </location>
</feature>
<dbReference type="AlphaFoldDB" id="A0A2K9NIB6"/>